<dbReference type="Proteomes" id="UP000324748">
    <property type="component" value="Unassembled WGS sequence"/>
</dbReference>
<proteinExistence type="predicted"/>
<dbReference type="AlphaFoldDB" id="A0A5B0QQ14"/>
<comment type="caution">
    <text evidence="2">The sequence shown here is derived from an EMBL/GenBank/DDBJ whole genome shotgun (WGS) entry which is preliminary data.</text>
</comment>
<evidence type="ECO:0000313" key="2">
    <source>
        <dbReference type="EMBL" id="KAA1115341.1"/>
    </source>
</evidence>
<evidence type="ECO:0000256" key="1">
    <source>
        <dbReference type="SAM" id="MobiDB-lite"/>
    </source>
</evidence>
<organism evidence="2 3">
    <name type="scientific">Puccinia graminis f. sp. tritici</name>
    <dbReference type="NCBI Taxonomy" id="56615"/>
    <lineage>
        <taxon>Eukaryota</taxon>
        <taxon>Fungi</taxon>
        <taxon>Dikarya</taxon>
        <taxon>Basidiomycota</taxon>
        <taxon>Pucciniomycotina</taxon>
        <taxon>Pucciniomycetes</taxon>
        <taxon>Pucciniales</taxon>
        <taxon>Pucciniaceae</taxon>
        <taxon>Puccinia</taxon>
    </lineage>
</organism>
<feature type="region of interest" description="Disordered" evidence="1">
    <location>
        <begin position="1"/>
        <end position="70"/>
    </location>
</feature>
<sequence length="87" mass="10217">MKVAQPSTHFQPKMPQKRGAEDQEPIDVDSGSDIESVKAPFKAESTRTSKKSWVWHPRLYPKSNGRRDPRRTYLPERLACRRHNRCR</sequence>
<gene>
    <name evidence="2" type="ORF">PGT21_035380</name>
</gene>
<protein>
    <submittedName>
        <fullName evidence="2">Uncharacterized protein</fullName>
    </submittedName>
</protein>
<evidence type="ECO:0000313" key="3">
    <source>
        <dbReference type="Proteomes" id="UP000324748"/>
    </source>
</evidence>
<feature type="compositionally biased region" description="Acidic residues" evidence="1">
    <location>
        <begin position="22"/>
        <end position="32"/>
    </location>
</feature>
<name>A0A5B0QQ14_PUCGR</name>
<accession>A0A5B0QQ14</accession>
<dbReference type="OrthoDB" id="10282796at2759"/>
<feature type="compositionally biased region" description="Polar residues" evidence="1">
    <location>
        <begin position="1"/>
        <end position="10"/>
    </location>
</feature>
<reference evidence="2 3" key="1">
    <citation type="submission" date="2019-05" db="EMBL/GenBank/DDBJ databases">
        <title>Emergence of the Ug99 lineage of the wheat stem rust pathogen through somatic hybridization.</title>
        <authorList>
            <person name="Li F."/>
            <person name="Upadhyaya N.M."/>
            <person name="Sperschneider J."/>
            <person name="Matny O."/>
            <person name="Nguyen-Phuc H."/>
            <person name="Mago R."/>
            <person name="Raley C."/>
            <person name="Miller M.E."/>
            <person name="Silverstein K.A.T."/>
            <person name="Henningsen E."/>
            <person name="Hirsch C.D."/>
            <person name="Visser B."/>
            <person name="Pretorius Z.A."/>
            <person name="Steffenson B.J."/>
            <person name="Schwessinger B."/>
            <person name="Dodds P.N."/>
            <person name="Figueroa M."/>
        </authorList>
    </citation>
    <scope>NUCLEOTIDE SEQUENCE [LARGE SCALE GENOMIC DNA]</scope>
    <source>
        <strain evidence="2">21-0</strain>
    </source>
</reference>
<dbReference type="EMBL" id="VSWC01000014">
    <property type="protein sequence ID" value="KAA1115341.1"/>
    <property type="molecule type" value="Genomic_DNA"/>
</dbReference>
<keyword evidence="3" id="KW-1185">Reference proteome</keyword>